<accession>A0AC58TQ93</accession>
<proteinExistence type="predicted"/>
<evidence type="ECO:0000313" key="2">
    <source>
        <dbReference type="RefSeq" id="XP_075099397.1"/>
    </source>
</evidence>
<organism evidence="1 2">
    <name type="scientific">Nicotiana tabacum</name>
    <name type="common">Common tobacco</name>
    <dbReference type="NCBI Taxonomy" id="4097"/>
    <lineage>
        <taxon>Eukaryota</taxon>
        <taxon>Viridiplantae</taxon>
        <taxon>Streptophyta</taxon>
        <taxon>Embryophyta</taxon>
        <taxon>Tracheophyta</taxon>
        <taxon>Spermatophyta</taxon>
        <taxon>Magnoliopsida</taxon>
        <taxon>eudicotyledons</taxon>
        <taxon>Gunneridae</taxon>
        <taxon>Pentapetalae</taxon>
        <taxon>asterids</taxon>
        <taxon>lamiids</taxon>
        <taxon>Solanales</taxon>
        <taxon>Solanaceae</taxon>
        <taxon>Nicotianoideae</taxon>
        <taxon>Nicotianeae</taxon>
        <taxon>Nicotiana</taxon>
    </lineage>
</organism>
<sequence>MPSNITGREMANMVGQVLKRHKIIFHEDKLPPKGLGHNKALHITVQYEDYVITRILIDRGSSVNICPLVTLKKLGKGLHEIKYGEINVKAFDSSQRFTIDEIVLCLQMGPTWFDVDFQVIDVPASYNLLLGRPWIYVSRAVASTLHQAVKFE</sequence>
<keyword evidence="1" id="KW-1185">Reference proteome</keyword>
<dbReference type="RefSeq" id="XP_075099397.1">
    <property type="nucleotide sequence ID" value="XM_075243296.1"/>
</dbReference>
<protein>
    <submittedName>
        <fullName evidence="2">Uncharacterized protein LOC142176187</fullName>
    </submittedName>
</protein>
<dbReference type="Proteomes" id="UP000790787">
    <property type="component" value="Chromosome 22"/>
</dbReference>
<reference evidence="1" key="1">
    <citation type="journal article" date="2014" name="Nat. Commun.">
        <title>The tobacco genome sequence and its comparison with those of tomato and potato.</title>
        <authorList>
            <person name="Sierro N."/>
            <person name="Battey J.N."/>
            <person name="Ouadi S."/>
            <person name="Bakaher N."/>
            <person name="Bovet L."/>
            <person name="Willig A."/>
            <person name="Goepfert S."/>
            <person name="Peitsch M.C."/>
            <person name="Ivanov N.V."/>
        </authorList>
    </citation>
    <scope>NUCLEOTIDE SEQUENCE [LARGE SCALE GENOMIC DNA]</scope>
</reference>
<evidence type="ECO:0000313" key="1">
    <source>
        <dbReference type="Proteomes" id="UP000790787"/>
    </source>
</evidence>
<gene>
    <name evidence="2" type="primary">LOC142176187</name>
</gene>
<name>A0AC58TQ93_TOBAC</name>
<reference evidence="2" key="2">
    <citation type="submission" date="2025-08" db="UniProtKB">
        <authorList>
            <consortium name="RefSeq"/>
        </authorList>
    </citation>
    <scope>IDENTIFICATION</scope>
    <source>
        <tissue evidence="2">Leaf</tissue>
    </source>
</reference>